<evidence type="ECO:0000256" key="4">
    <source>
        <dbReference type="PROSITE-ProRule" id="PRU01024"/>
    </source>
</evidence>
<accession>A0ABP9CQK3</accession>
<dbReference type="InterPro" id="IPR002792">
    <property type="entry name" value="TRAM_dom"/>
</dbReference>
<feature type="domain" description="TRAM" evidence="6">
    <location>
        <begin position="1"/>
        <end position="60"/>
    </location>
</feature>
<dbReference type="PROSITE" id="PS01230">
    <property type="entry name" value="TRMA_1"/>
    <property type="match status" value="1"/>
</dbReference>
<evidence type="ECO:0000256" key="1">
    <source>
        <dbReference type="ARBA" id="ARBA00022603"/>
    </source>
</evidence>
<dbReference type="InterPro" id="IPR030391">
    <property type="entry name" value="MeTrfase_TrmA_CS"/>
</dbReference>
<protein>
    <submittedName>
        <fullName evidence="7">TRAM domain-containing protein</fullName>
    </submittedName>
</protein>
<dbReference type="Gene3D" id="2.40.50.140">
    <property type="entry name" value="Nucleic acid-binding proteins"/>
    <property type="match status" value="1"/>
</dbReference>
<evidence type="ECO:0000259" key="6">
    <source>
        <dbReference type="PROSITE" id="PS50926"/>
    </source>
</evidence>
<dbReference type="EMBL" id="BAABKQ010000001">
    <property type="protein sequence ID" value="GAA4815603.1"/>
    <property type="molecule type" value="Genomic_DNA"/>
</dbReference>
<dbReference type="Gene3D" id="3.40.50.150">
    <property type="entry name" value="Vaccinia Virus protein VP39"/>
    <property type="match status" value="1"/>
</dbReference>
<feature type="binding site" evidence="4">
    <location>
        <position position="266"/>
    </location>
    <ligand>
        <name>S-adenosyl-L-methionine</name>
        <dbReference type="ChEBI" id="CHEBI:59789"/>
    </ligand>
</feature>
<keyword evidence="8" id="KW-1185">Reference proteome</keyword>
<dbReference type="InterPro" id="IPR010280">
    <property type="entry name" value="U5_MeTrfase_fam"/>
</dbReference>
<dbReference type="SUPFAM" id="SSF50249">
    <property type="entry name" value="Nucleic acid-binding proteins"/>
    <property type="match status" value="1"/>
</dbReference>
<dbReference type="InterPro" id="IPR030390">
    <property type="entry name" value="MeTrfase_TrmA_AS"/>
</dbReference>
<sequence length="434" mass="46297">MDWTGRVLELRIDAVGHGGVFVARSEGRVVLVRRALPGERVRARVTEDKGGSFCRAEATDVLEAAPDRVADACPAARGGAGCCDFSHIAPGAQRRFKEEVLAEQLARIARLPLRAPVTPLPVVAPGARPEDAGDAGAVEGWRSRIRLSVDDAGRAGYRRYRGSEVVADLRCPQQIPRALDGLQDTVWRTGAELAVAVDDDGRRHVVEIAPPPLTRAAHRRAGRRGASARRAARSQRRAEHIVEGGGSAVQRVDGREWRLAPTGFWQVHTAAAQAYSDLVRAWSGLRGGDTAWDLYGGAGVFAAAMASQVGDAGRVEVVESSSQSVRDGRDALADLGAVRFHHKRVGHALEEFAGAAPAPDTVVLDPPRAGAGREVIGALAATPVARIVHVGCDPASFARDLGLYCEAGFRVEELAAFDGFPMTHHFESFALLVR</sequence>
<reference evidence="8" key="1">
    <citation type="journal article" date="2019" name="Int. J. Syst. Evol. Microbiol.">
        <title>The Global Catalogue of Microorganisms (GCM) 10K type strain sequencing project: providing services to taxonomists for standard genome sequencing and annotation.</title>
        <authorList>
            <consortium name="The Broad Institute Genomics Platform"/>
            <consortium name="The Broad Institute Genome Sequencing Center for Infectious Disease"/>
            <person name="Wu L."/>
            <person name="Ma J."/>
        </authorList>
    </citation>
    <scope>NUCLEOTIDE SEQUENCE [LARGE SCALE GENOMIC DNA]</scope>
    <source>
        <strain evidence="8">JCM 18542</strain>
    </source>
</reference>
<dbReference type="PROSITE" id="PS51687">
    <property type="entry name" value="SAM_MT_RNA_M5U"/>
    <property type="match status" value="1"/>
</dbReference>
<dbReference type="PROSITE" id="PS01231">
    <property type="entry name" value="TRMA_2"/>
    <property type="match status" value="1"/>
</dbReference>
<feature type="binding site" evidence="4">
    <location>
        <position position="365"/>
    </location>
    <ligand>
        <name>S-adenosyl-L-methionine</name>
        <dbReference type="ChEBI" id="CHEBI:59789"/>
    </ligand>
</feature>
<comment type="similarity">
    <text evidence="4">Belongs to the class I-like SAM-binding methyltransferase superfamily. RNA M5U methyltransferase family.</text>
</comment>
<evidence type="ECO:0000256" key="3">
    <source>
        <dbReference type="ARBA" id="ARBA00022691"/>
    </source>
</evidence>
<organism evidence="7 8">
    <name type="scientific">Tomitella cavernea</name>
    <dbReference type="NCBI Taxonomy" id="1387982"/>
    <lineage>
        <taxon>Bacteria</taxon>
        <taxon>Bacillati</taxon>
        <taxon>Actinomycetota</taxon>
        <taxon>Actinomycetes</taxon>
        <taxon>Mycobacteriales</taxon>
        <taxon>Tomitella</taxon>
    </lineage>
</organism>
<keyword evidence="2 4" id="KW-0808">Transferase</keyword>
<dbReference type="Pfam" id="PF01938">
    <property type="entry name" value="TRAM"/>
    <property type="match status" value="1"/>
</dbReference>
<comment type="caution">
    <text evidence="7">The sequence shown here is derived from an EMBL/GenBank/DDBJ whole genome shotgun (WGS) entry which is preliminary data.</text>
</comment>
<dbReference type="PANTHER" id="PTHR11061">
    <property type="entry name" value="RNA M5U METHYLTRANSFERASE"/>
    <property type="match status" value="1"/>
</dbReference>
<evidence type="ECO:0000313" key="7">
    <source>
        <dbReference type="EMBL" id="GAA4815603.1"/>
    </source>
</evidence>
<feature type="active site" evidence="5">
    <location>
        <position position="392"/>
    </location>
</feature>
<keyword evidence="1 4" id="KW-0489">Methyltransferase</keyword>
<feature type="binding site" evidence="4">
    <location>
        <position position="295"/>
    </location>
    <ligand>
        <name>S-adenosyl-L-methionine</name>
        <dbReference type="ChEBI" id="CHEBI:59789"/>
    </ligand>
</feature>
<feature type="active site" description="Nucleophile" evidence="4">
    <location>
        <position position="392"/>
    </location>
</feature>
<dbReference type="PROSITE" id="PS50926">
    <property type="entry name" value="TRAM"/>
    <property type="match status" value="1"/>
</dbReference>
<dbReference type="Gene3D" id="2.40.50.1070">
    <property type="match status" value="1"/>
</dbReference>
<dbReference type="Pfam" id="PF05958">
    <property type="entry name" value="tRNA_U5-meth_tr"/>
    <property type="match status" value="1"/>
</dbReference>
<proteinExistence type="inferred from homology"/>
<dbReference type="InterPro" id="IPR029063">
    <property type="entry name" value="SAM-dependent_MTases_sf"/>
</dbReference>
<keyword evidence="3 4" id="KW-0949">S-adenosyl-L-methionine</keyword>
<feature type="binding site" evidence="4">
    <location>
        <position position="319"/>
    </location>
    <ligand>
        <name>S-adenosyl-L-methionine</name>
        <dbReference type="ChEBI" id="CHEBI:59789"/>
    </ligand>
</feature>
<name>A0ABP9CQK3_9ACTN</name>
<evidence type="ECO:0000313" key="8">
    <source>
        <dbReference type="Proteomes" id="UP001500839"/>
    </source>
</evidence>
<gene>
    <name evidence="7" type="ORF">GCM10023353_21740</name>
</gene>
<dbReference type="SUPFAM" id="SSF53335">
    <property type="entry name" value="S-adenosyl-L-methionine-dependent methyltransferases"/>
    <property type="match status" value="1"/>
</dbReference>
<dbReference type="RefSeq" id="WP_200174341.1">
    <property type="nucleotide sequence ID" value="NZ_BAABKQ010000001.1"/>
</dbReference>
<dbReference type="InterPro" id="IPR012340">
    <property type="entry name" value="NA-bd_OB-fold"/>
</dbReference>
<dbReference type="Proteomes" id="UP001500839">
    <property type="component" value="Unassembled WGS sequence"/>
</dbReference>
<evidence type="ECO:0000256" key="5">
    <source>
        <dbReference type="PROSITE-ProRule" id="PRU10015"/>
    </source>
</evidence>
<dbReference type="PANTHER" id="PTHR11061:SF30">
    <property type="entry name" value="TRNA (URACIL(54)-C(5))-METHYLTRANSFERASE"/>
    <property type="match status" value="1"/>
</dbReference>
<evidence type="ECO:0000256" key="2">
    <source>
        <dbReference type="ARBA" id="ARBA00022679"/>
    </source>
</evidence>